<accession>A0A0F9SFW7</accession>
<proteinExistence type="predicted"/>
<gene>
    <name evidence="1" type="ORF">LCGC14_0779250</name>
</gene>
<sequence>MDEMIAICGITCHECGAFLATKANDDEKRAEVAQLWSKKYKADIKPEDINCEGCLSESGNLFSHPKVCEIRKCGREQGVVNCAHCSDYVCEKLEKFLEMVPDAKTRLDEIKAKL</sequence>
<dbReference type="EMBL" id="LAZR01002005">
    <property type="protein sequence ID" value="KKN35866.1"/>
    <property type="molecule type" value="Genomic_DNA"/>
</dbReference>
<dbReference type="AlphaFoldDB" id="A0A0F9SFW7"/>
<evidence type="ECO:0008006" key="2">
    <source>
        <dbReference type="Google" id="ProtNLM"/>
    </source>
</evidence>
<protein>
    <recommendedName>
        <fullName evidence="2">DUF3795 domain-containing protein</fullName>
    </recommendedName>
</protein>
<dbReference type="InterPro" id="IPR024227">
    <property type="entry name" value="DUF3795"/>
</dbReference>
<name>A0A0F9SFW7_9ZZZZ</name>
<dbReference type="Pfam" id="PF12675">
    <property type="entry name" value="DUF3795"/>
    <property type="match status" value="1"/>
</dbReference>
<reference evidence="1" key="1">
    <citation type="journal article" date="2015" name="Nature">
        <title>Complex archaea that bridge the gap between prokaryotes and eukaryotes.</title>
        <authorList>
            <person name="Spang A."/>
            <person name="Saw J.H."/>
            <person name="Jorgensen S.L."/>
            <person name="Zaremba-Niedzwiedzka K."/>
            <person name="Martijn J."/>
            <person name="Lind A.E."/>
            <person name="van Eijk R."/>
            <person name="Schleper C."/>
            <person name="Guy L."/>
            <person name="Ettema T.J."/>
        </authorList>
    </citation>
    <scope>NUCLEOTIDE SEQUENCE</scope>
</reference>
<organism evidence="1">
    <name type="scientific">marine sediment metagenome</name>
    <dbReference type="NCBI Taxonomy" id="412755"/>
    <lineage>
        <taxon>unclassified sequences</taxon>
        <taxon>metagenomes</taxon>
        <taxon>ecological metagenomes</taxon>
    </lineage>
</organism>
<evidence type="ECO:0000313" key="1">
    <source>
        <dbReference type="EMBL" id="KKN35866.1"/>
    </source>
</evidence>
<comment type="caution">
    <text evidence="1">The sequence shown here is derived from an EMBL/GenBank/DDBJ whole genome shotgun (WGS) entry which is preliminary data.</text>
</comment>